<sequence length="769" mass="89555">MKRSKKILSLILPDESIDNTSSSQQIQRNFIQKDNDDRELSSPLPDGVEETYILLRDVFNDTDEVIVNNTIKEDQNAVNDTVHLLNTVPENVSPKPAPMIIYDISSPTLIDPSPFNIETTTSFENSPMPVNHNSILVDCLNIPTPMPSPLNHHSKAKCQDVFCTEHECWLDSADNPSTTNRKSRKRARNVENWYDVKRKCRTNMGKSYISKRGKLVDEKLIRPACQCRYKCSDKITPDQRLEIFRKFWSLADKQKQWAYVIQFTLKIKKKRCINSDEPNNRKFTYKYFLPVVTSDPVCAKIDVCKTMFLNTLGISGRVLQTAWSKYDGTAVVEEDQRGRHKSHKIVLVDEMIRSVCDHVKSFQPVESHYLREKSTKLYLDGSLSIARMFTLYKEWFNDEQYSIKARTERQYRDIVNDHFNLAFFVPKKDQCDQCHIFKNLKNPSEVEQDTFAKHQDRKKIARAMKTADKESAKNSNGEIVCAVFDFEKVLTCPHGQVSIFYYKRKLSCLNFTIFDMGNKHGTCYMWDETIAKRGANDVSSCLIDFIDCNVQKGVREFLFWSDNCAGQNRNRIVYSSYIYASKKYKVTITHRFMEKGHTQNEGDSVHACIENASRAKIIYTPQEWQLLVRWSKNNDYPYEVKNMTQEHFYDFKSRVVDKVWSKNCRGQKVNWNNIKEVHVDCNDSNKLYYKYDLSAEMYDAITIGNTTRNSRGNQNMQIKKAYNQLLPISRDKYKDLLSLCNTNIIPVEYHDYFKTLPNGDANTSDDEEN</sequence>
<evidence type="ECO:0000313" key="1">
    <source>
        <dbReference type="Proteomes" id="UP000322000"/>
    </source>
</evidence>
<dbReference type="OrthoDB" id="6136790at2759"/>
<dbReference type="PANTHER" id="PTHR10773">
    <property type="entry name" value="DNA-DIRECTED RNA POLYMERASES I, II, AND III SUBUNIT RPABC2"/>
    <property type="match status" value="1"/>
</dbReference>
<dbReference type="PANTHER" id="PTHR10773:SF19">
    <property type="match status" value="1"/>
</dbReference>
<accession>A0A7E5VZR8</accession>
<evidence type="ECO:0000313" key="2">
    <source>
        <dbReference type="RefSeq" id="XP_026733787.1"/>
    </source>
</evidence>
<dbReference type="InParanoid" id="A0A7E5VZR8"/>
<organism evidence="1 2">
    <name type="scientific">Trichoplusia ni</name>
    <name type="common">Cabbage looper</name>
    <dbReference type="NCBI Taxonomy" id="7111"/>
    <lineage>
        <taxon>Eukaryota</taxon>
        <taxon>Metazoa</taxon>
        <taxon>Ecdysozoa</taxon>
        <taxon>Arthropoda</taxon>
        <taxon>Hexapoda</taxon>
        <taxon>Insecta</taxon>
        <taxon>Pterygota</taxon>
        <taxon>Neoptera</taxon>
        <taxon>Endopterygota</taxon>
        <taxon>Lepidoptera</taxon>
        <taxon>Glossata</taxon>
        <taxon>Ditrysia</taxon>
        <taxon>Noctuoidea</taxon>
        <taxon>Noctuidae</taxon>
        <taxon>Plusiinae</taxon>
        <taxon>Trichoplusia</taxon>
    </lineage>
</organism>
<gene>
    <name evidence="2" type="primary">LOC113498078</name>
</gene>
<dbReference type="GeneID" id="113498078"/>
<proteinExistence type="predicted"/>
<protein>
    <submittedName>
        <fullName evidence="2">Uncharacterized protein LOC113498078</fullName>
    </submittedName>
</protein>
<dbReference type="KEGG" id="tnl:113498078"/>
<reference evidence="2" key="1">
    <citation type="submission" date="2025-08" db="UniProtKB">
        <authorList>
            <consortium name="RefSeq"/>
        </authorList>
    </citation>
    <scope>IDENTIFICATION</scope>
</reference>
<dbReference type="RefSeq" id="XP_026733787.1">
    <property type="nucleotide sequence ID" value="XM_026877986.1"/>
</dbReference>
<name>A0A7E5VZR8_TRINI</name>
<keyword evidence="1" id="KW-1185">Reference proteome</keyword>
<dbReference type="AlphaFoldDB" id="A0A7E5VZR8"/>
<dbReference type="Proteomes" id="UP000322000">
    <property type="component" value="Chromosome 10"/>
</dbReference>